<reference evidence="2" key="2">
    <citation type="submission" date="2024-10" db="UniProtKB">
        <authorList>
            <consortium name="EnsemblProtists"/>
        </authorList>
    </citation>
    <scope>IDENTIFICATION</scope>
</reference>
<dbReference type="HOGENOM" id="CLU_2019563_0_0_1"/>
<dbReference type="Proteomes" id="UP000013827">
    <property type="component" value="Unassembled WGS sequence"/>
</dbReference>
<proteinExistence type="predicted"/>
<feature type="compositionally biased region" description="Basic and acidic residues" evidence="1">
    <location>
        <begin position="104"/>
        <end position="123"/>
    </location>
</feature>
<feature type="compositionally biased region" description="Polar residues" evidence="1">
    <location>
        <begin position="54"/>
        <end position="67"/>
    </location>
</feature>
<dbReference type="KEGG" id="ehx:EMIHUDRAFT_214286"/>
<feature type="region of interest" description="Disordered" evidence="1">
    <location>
        <begin position="39"/>
        <end position="75"/>
    </location>
</feature>
<evidence type="ECO:0000313" key="3">
    <source>
        <dbReference type="Proteomes" id="UP000013827"/>
    </source>
</evidence>
<evidence type="ECO:0000256" key="1">
    <source>
        <dbReference type="SAM" id="MobiDB-lite"/>
    </source>
</evidence>
<dbReference type="GeneID" id="17258071"/>
<dbReference type="RefSeq" id="XP_005764337.1">
    <property type="nucleotide sequence ID" value="XM_005764280.1"/>
</dbReference>
<protein>
    <submittedName>
        <fullName evidence="2">Uncharacterized protein</fullName>
    </submittedName>
</protein>
<dbReference type="AlphaFoldDB" id="A0A0D3IKX3"/>
<name>A0A0D3IKX3_EMIH1</name>
<keyword evidence="3" id="KW-1185">Reference proteome</keyword>
<reference evidence="3" key="1">
    <citation type="journal article" date="2013" name="Nature">
        <title>Pan genome of the phytoplankton Emiliania underpins its global distribution.</title>
        <authorList>
            <person name="Read B.A."/>
            <person name="Kegel J."/>
            <person name="Klute M.J."/>
            <person name="Kuo A."/>
            <person name="Lefebvre S.C."/>
            <person name="Maumus F."/>
            <person name="Mayer C."/>
            <person name="Miller J."/>
            <person name="Monier A."/>
            <person name="Salamov A."/>
            <person name="Young J."/>
            <person name="Aguilar M."/>
            <person name="Claverie J.M."/>
            <person name="Frickenhaus S."/>
            <person name="Gonzalez K."/>
            <person name="Herman E.K."/>
            <person name="Lin Y.C."/>
            <person name="Napier J."/>
            <person name="Ogata H."/>
            <person name="Sarno A.F."/>
            <person name="Shmutz J."/>
            <person name="Schroeder D."/>
            <person name="de Vargas C."/>
            <person name="Verret F."/>
            <person name="von Dassow P."/>
            <person name="Valentin K."/>
            <person name="Van de Peer Y."/>
            <person name="Wheeler G."/>
            <person name="Dacks J.B."/>
            <person name="Delwiche C.F."/>
            <person name="Dyhrman S.T."/>
            <person name="Glockner G."/>
            <person name="John U."/>
            <person name="Richards T."/>
            <person name="Worden A.Z."/>
            <person name="Zhang X."/>
            <person name="Grigoriev I.V."/>
            <person name="Allen A.E."/>
            <person name="Bidle K."/>
            <person name="Borodovsky M."/>
            <person name="Bowler C."/>
            <person name="Brownlee C."/>
            <person name="Cock J.M."/>
            <person name="Elias M."/>
            <person name="Gladyshev V.N."/>
            <person name="Groth M."/>
            <person name="Guda C."/>
            <person name="Hadaegh A."/>
            <person name="Iglesias-Rodriguez M.D."/>
            <person name="Jenkins J."/>
            <person name="Jones B.M."/>
            <person name="Lawson T."/>
            <person name="Leese F."/>
            <person name="Lindquist E."/>
            <person name="Lobanov A."/>
            <person name="Lomsadze A."/>
            <person name="Malik S.B."/>
            <person name="Marsh M.E."/>
            <person name="Mackinder L."/>
            <person name="Mock T."/>
            <person name="Mueller-Roeber B."/>
            <person name="Pagarete A."/>
            <person name="Parker M."/>
            <person name="Probert I."/>
            <person name="Quesneville H."/>
            <person name="Raines C."/>
            <person name="Rensing S.A."/>
            <person name="Riano-Pachon D.M."/>
            <person name="Richier S."/>
            <person name="Rokitta S."/>
            <person name="Shiraiwa Y."/>
            <person name="Soanes D.M."/>
            <person name="van der Giezen M."/>
            <person name="Wahlund T.M."/>
            <person name="Williams B."/>
            <person name="Wilson W."/>
            <person name="Wolfe G."/>
            <person name="Wurch L.L."/>
        </authorList>
    </citation>
    <scope>NUCLEOTIDE SEQUENCE</scope>
</reference>
<accession>A0A0D3IKX3</accession>
<feature type="region of interest" description="Disordered" evidence="1">
    <location>
        <begin position="92"/>
        <end position="123"/>
    </location>
</feature>
<organism evidence="2 3">
    <name type="scientific">Emiliania huxleyi (strain CCMP1516)</name>
    <dbReference type="NCBI Taxonomy" id="280463"/>
    <lineage>
        <taxon>Eukaryota</taxon>
        <taxon>Haptista</taxon>
        <taxon>Haptophyta</taxon>
        <taxon>Prymnesiophyceae</taxon>
        <taxon>Isochrysidales</taxon>
        <taxon>Noelaerhabdaceae</taxon>
        <taxon>Emiliania</taxon>
    </lineage>
</organism>
<sequence length="123" mass="12684">MPDAEVSKPSRGGKVAIHRASWVSADRRGAGAMLVGAQGGGGGSCALDTRAGHKSTNTPGPTENRTTAGPDVAPLAKPSRFAVEPVELIGPAKSFGSEHTNLADAERPKSKSEVRASRKIEKK</sequence>
<dbReference type="PaxDb" id="2903-EOD11908"/>
<dbReference type="EnsemblProtists" id="EOD11908">
    <property type="protein sequence ID" value="EOD11908"/>
    <property type="gene ID" value="EMIHUDRAFT_214286"/>
</dbReference>
<evidence type="ECO:0000313" key="2">
    <source>
        <dbReference type="EnsemblProtists" id="EOD11908"/>
    </source>
</evidence>